<dbReference type="SUPFAM" id="SSF51445">
    <property type="entry name" value="(Trans)glycosidases"/>
    <property type="match status" value="1"/>
</dbReference>
<dbReference type="EC" id="3.2.1.23" evidence="3 6"/>
<proteinExistence type="inferred from homology"/>
<feature type="binding site" evidence="8">
    <location>
        <position position="169"/>
    </location>
    <ligand>
        <name>substrate</name>
    </ligand>
</feature>
<dbReference type="SUPFAM" id="SSF52317">
    <property type="entry name" value="Class I glutamine amidotransferase-like"/>
    <property type="match status" value="1"/>
</dbReference>
<feature type="binding site" evidence="8">
    <location>
        <position position="131"/>
    </location>
    <ligand>
        <name>substrate</name>
    </ligand>
</feature>
<keyword evidence="14" id="KW-1185">Reference proteome</keyword>
<comment type="caution">
    <text evidence="13">The sequence shown here is derived from an EMBL/GenBank/DDBJ whole genome shotgun (WGS) entry which is preliminary data.</text>
</comment>
<feature type="domain" description="Beta-galactosidase trimerisation" evidence="11">
    <location>
        <begin position="411"/>
        <end position="629"/>
    </location>
</feature>
<dbReference type="Gene3D" id="2.60.40.1180">
    <property type="entry name" value="Golgi alpha-mannosidase II"/>
    <property type="match status" value="1"/>
</dbReference>
<dbReference type="GO" id="GO:0004565">
    <property type="term" value="F:beta-galactosidase activity"/>
    <property type="evidence" value="ECO:0007669"/>
    <property type="project" value="UniProtKB-EC"/>
</dbReference>
<dbReference type="Gene3D" id="3.40.50.880">
    <property type="match status" value="1"/>
</dbReference>
<dbReference type="Pfam" id="PF08533">
    <property type="entry name" value="Glyco_hydro_42C"/>
    <property type="match status" value="1"/>
</dbReference>
<dbReference type="EMBL" id="SMKI01000368">
    <property type="protein sequence ID" value="TDC68628.1"/>
    <property type="molecule type" value="Genomic_DNA"/>
</dbReference>
<feature type="binding site" evidence="9">
    <location>
        <position position="180"/>
    </location>
    <ligand>
        <name>Zn(2+)</name>
        <dbReference type="ChEBI" id="CHEBI:29105"/>
    </ligand>
</feature>
<keyword evidence="4 6" id="KW-0378">Hydrolase</keyword>
<reference evidence="13 14" key="1">
    <citation type="submission" date="2019-03" db="EMBL/GenBank/DDBJ databases">
        <title>Draft genome sequences of novel Actinobacteria.</title>
        <authorList>
            <person name="Sahin N."/>
            <person name="Ay H."/>
            <person name="Saygin H."/>
        </authorList>
    </citation>
    <scope>NUCLEOTIDE SEQUENCE [LARGE SCALE GENOMIC DNA]</scope>
    <source>
        <strain evidence="13 14">DSM 41900</strain>
    </source>
</reference>
<dbReference type="GO" id="GO:0046872">
    <property type="term" value="F:metal ion binding"/>
    <property type="evidence" value="ECO:0007669"/>
    <property type="project" value="UniProtKB-KW"/>
</dbReference>
<dbReference type="GO" id="GO:0009341">
    <property type="term" value="C:beta-galactosidase complex"/>
    <property type="evidence" value="ECO:0007669"/>
    <property type="project" value="InterPro"/>
</dbReference>
<accession>A0A4R4SWJ7</accession>
<evidence type="ECO:0000256" key="7">
    <source>
        <dbReference type="PIRSR" id="PIRSR001084-1"/>
    </source>
</evidence>
<dbReference type="InterPro" id="IPR013739">
    <property type="entry name" value="Beta_galactosidase_C"/>
</dbReference>
<feature type="active site" description="Proton donor" evidence="7">
    <location>
        <position position="170"/>
    </location>
</feature>
<evidence type="ECO:0000256" key="5">
    <source>
        <dbReference type="ARBA" id="ARBA00023295"/>
    </source>
</evidence>
<dbReference type="InterPro" id="IPR013529">
    <property type="entry name" value="Glyco_hydro_42_N"/>
</dbReference>
<evidence type="ECO:0000256" key="4">
    <source>
        <dbReference type="ARBA" id="ARBA00022801"/>
    </source>
</evidence>
<protein>
    <recommendedName>
        <fullName evidence="3 6">Beta-galactosidase</fullName>
        <shortName evidence="6">Beta-gal</shortName>
        <ecNumber evidence="3 6">3.2.1.23</ecNumber>
    </recommendedName>
</protein>
<feature type="domain" description="Beta-galactosidase C-terminal" evidence="12">
    <location>
        <begin position="638"/>
        <end position="696"/>
    </location>
</feature>
<evidence type="ECO:0000256" key="3">
    <source>
        <dbReference type="ARBA" id="ARBA00012756"/>
    </source>
</evidence>
<dbReference type="Gene3D" id="3.20.20.80">
    <property type="entry name" value="Glycosidases"/>
    <property type="match status" value="1"/>
</dbReference>
<dbReference type="OrthoDB" id="9800974at2"/>
<evidence type="ECO:0000259" key="12">
    <source>
        <dbReference type="Pfam" id="PF08533"/>
    </source>
</evidence>
<feature type="binding site" evidence="9">
    <location>
        <position position="135"/>
    </location>
    <ligand>
        <name>Zn(2+)</name>
        <dbReference type="ChEBI" id="CHEBI:29105"/>
    </ligand>
</feature>
<evidence type="ECO:0000313" key="13">
    <source>
        <dbReference type="EMBL" id="TDC68628.1"/>
    </source>
</evidence>
<dbReference type="InterPro" id="IPR013738">
    <property type="entry name" value="Beta_galactosidase_Trimer"/>
</dbReference>
<feature type="binding site" evidence="9">
    <location>
        <position position="175"/>
    </location>
    <ligand>
        <name>Zn(2+)</name>
        <dbReference type="ChEBI" id="CHEBI:29105"/>
    </ligand>
</feature>
<dbReference type="PANTHER" id="PTHR36447">
    <property type="entry name" value="BETA-GALACTOSIDASE GANA"/>
    <property type="match status" value="1"/>
</dbReference>
<comment type="similarity">
    <text evidence="2 6">Belongs to the glycosyl hydrolase 42 family.</text>
</comment>
<evidence type="ECO:0000256" key="6">
    <source>
        <dbReference type="PIRNR" id="PIRNR001084"/>
    </source>
</evidence>
<dbReference type="PIRSF" id="PIRSF001084">
    <property type="entry name" value="B-galactosidase"/>
    <property type="match status" value="1"/>
</dbReference>
<dbReference type="Proteomes" id="UP000295345">
    <property type="component" value="Unassembled WGS sequence"/>
</dbReference>
<dbReference type="Pfam" id="PF02449">
    <property type="entry name" value="Glyco_hydro_42"/>
    <property type="match status" value="1"/>
</dbReference>
<evidence type="ECO:0000256" key="9">
    <source>
        <dbReference type="PIRSR" id="PIRSR001084-3"/>
    </source>
</evidence>
<dbReference type="CDD" id="cd03143">
    <property type="entry name" value="A4_beta-galactosidase_middle_domain"/>
    <property type="match status" value="1"/>
</dbReference>
<keyword evidence="9" id="KW-0862">Zinc</keyword>
<evidence type="ECO:0000256" key="1">
    <source>
        <dbReference type="ARBA" id="ARBA00001412"/>
    </source>
</evidence>
<dbReference type="InterPro" id="IPR017853">
    <property type="entry name" value="GH"/>
</dbReference>
<keyword evidence="5 6" id="KW-0326">Glycosidase</keyword>
<dbReference type="GO" id="GO:0006012">
    <property type="term" value="P:galactose metabolic process"/>
    <property type="evidence" value="ECO:0007669"/>
    <property type="project" value="InterPro"/>
</dbReference>
<dbReference type="Pfam" id="PF08532">
    <property type="entry name" value="Glyco_hydro_42M"/>
    <property type="match status" value="1"/>
</dbReference>
<dbReference type="InterPro" id="IPR003476">
    <property type="entry name" value="Glyco_hydro_42"/>
</dbReference>
<sequence length="699" mass="77834">MPPSDRGDARAMPAAPHLMSGFRDRLPGIVFGGDYNPEQWSPDVWREDVRLMREAGVTLVSLGVFAWSALEPSDGTFTFGWLDEVMDLLGENGIAVNLATPNAAPPPWLAHDHPDSLPVERDGTRIAVGGRGHFCPSSPEYRDRALRIARRLAERYADHRALAMWHVGNEYGYECCCDRCDGLFRGWLQERYGSLEELNNRWGTLFWSQRYGDWSQVHLPRPVRGRTNPAREVDFKRFGSELLLGLVTDERDLLRSITPDIPVTTNFLQFHPSLDYRRWARELDVVAYDSYPDPARPHTVSDASFQYDLMRGIGGGRPWMLMEQAAAGVSQWPLNLVKRPGRMRLWSYQAIAHGADAVMFFQWRASRYGQEKFHSAMLPHSGQRARSWQEVRDLGNELPKMRPVAGTTGAARVAVVWDWENWWAVEGCYHPRNDFSYREVVTRQYRALRDLRLGVDVVSPDEDLAGYRLLVVPNQYLITAAQRDALRAHVEAGGHVVISYFSGIVDEHDRVHPDGYPGGLRDIIGGQVLDMSPLADDDRVGVRGLGDTGPGASGPGATGEWSATATDWQDDLVAESAVPLATYTSGFLAGRPAILDHRLGGGRVVYLGTRLDDDSFAHLLRTVADQAGVSAVHPAPAGVEVAERLSDDRRYLFLLNHTEGPVMIQLERAGHDLLTGREHAEGESLTLPVAGVAVLSSPR</sequence>
<evidence type="ECO:0000256" key="2">
    <source>
        <dbReference type="ARBA" id="ARBA00005940"/>
    </source>
</evidence>
<keyword evidence="9" id="KW-0479">Metal-binding</keyword>
<evidence type="ECO:0000259" key="11">
    <source>
        <dbReference type="Pfam" id="PF08532"/>
    </source>
</evidence>
<organism evidence="13 14">
    <name type="scientific">Streptomyces hainanensis</name>
    <dbReference type="NCBI Taxonomy" id="402648"/>
    <lineage>
        <taxon>Bacteria</taxon>
        <taxon>Bacillati</taxon>
        <taxon>Actinomycetota</taxon>
        <taxon>Actinomycetes</taxon>
        <taxon>Kitasatosporales</taxon>
        <taxon>Streptomycetaceae</taxon>
        <taxon>Streptomyces</taxon>
    </lineage>
</organism>
<dbReference type="InterPro" id="IPR013780">
    <property type="entry name" value="Glyco_hydro_b"/>
</dbReference>
<evidence type="ECO:0000256" key="8">
    <source>
        <dbReference type="PIRSR" id="PIRSR001084-2"/>
    </source>
</evidence>
<gene>
    <name evidence="13" type="ORF">E1283_27085</name>
</gene>
<feature type="domain" description="Glycoside hydrolase family 42 N-terminal" evidence="10">
    <location>
        <begin position="34"/>
        <end position="400"/>
    </location>
</feature>
<dbReference type="InterPro" id="IPR029062">
    <property type="entry name" value="Class_I_gatase-like"/>
</dbReference>
<name>A0A4R4SWJ7_9ACTN</name>
<dbReference type="PANTHER" id="PTHR36447:SF1">
    <property type="entry name" value="BETA-GALACTOSIDASE GANA"/>
    <property type="match status" value="1"/>
</dbReference>
<feature type="active site" description="Nucleophile" evidence="7">
    <location>
        <position position="323"/>
    </location>
</feature>
<dbReference type="AlphaFoldDB" id="A0A4R4SWJ7"/>
<evidence type="ECO:0000313" key="14">
    <source>
        <dbReference type="Proteomes" id="UP000295345"/>
    </source>
</evidence>
<feature type="binding site" evidence="9">
    <location>
        <position position="177"/>
    </location>
    <ligand>
        <name>Zn(2+)</name>
        <dbReference type="ChEBI" id="CHEBI:29105"/>
    </ligand>
</feature>
<evidence type="ECO:0000259" key="10">
    <source>
        <dbReference type="Pfam" id="PF02449"/>
    </source>
</evidence>
<comment type="catalytic activity">
    <reaction evidence="1 6">
        <text>Hydrolysis of terminal non-reducing beta-D-galactose residues in beta-D-galactosides.</text>
        <dbReference type="EC" id="3.2.1.23"/>
    </reaction>
</comment>